<dbReference type="KEGG" id="mcad:Pan265_12490"/>
<dbReference type="CDD" id="cd10449">
    <property type="entry name" value="GIY-YIG_SLX1_like"/>
    <property type="match status" value="1"/>
</dbReference>
<dbReference type="Pfam" id="PF01541">
    <property type="entry name" value="GIY-YIG"/>
    <property type="match status" value="1"/>
</dbReference>
<keyword evidence="4" id="KW-1185">Reference proteome</keyword>
<dbReference type="Proteomes" id="UP000320386">
    <property type="component" value="Chromosome"/>
</dbReference>
<dbReference type="Gene3D" id="3.40.1440.10">
    <property type="entry name" value="GIY-YIG endonuclease"/>
    <property type="match status" value="1"/>
</dbReference>
<feature type="domain" description="GIY-YIG" evidence="2">
    <location>
        <begin position="1"/>
        <end position="76"/>
    </location>
</feature>
<evidence type="ECO:0000313" key="4">
    <source>
        <dbReference type="Proteomes" id="UP000320386"/>
    </source>
</evidence>
<feature type="region of interest" description="Disordered" evidence="1">
    <location>
        <begin position="13"/>
        <end position="36"/>
    </location>
</feature>
<evidence type="ECO:0000256" key="1">
    <source>
        <dbReference type="SAM" id="MobiDB-lite"/>
    </source>
</evidence>
<dbReference type="InterPro" id="IPR000305">
    <property type="entry name" value="GIY-YIG_endonuc"/>
</dbReference>
<gene>
    <name evidence="3" type="ORF">Pan265_12490</name>
</gene>
<name>A0A518BWQ1_9BACT</name>
<accession>A0A518BWQ1</accession>
<evidence type="ECO:0000259" key="2">
    <source>
        <dbReference type="PROSITE" id="PS50164"/>
    </source>
</evidence>
<organism evidence="3 4">
    <name type="scientific">Mucisphaera calidilacus</name>
    <dbReference type="NCBI Taxonomy" id="2527982"/>
    <lineage>
        <taxon>Bacteria</taxon>
        <taxon>Pseudomonadati</taxon>
        <taxon>Planctomycetota</taxon>
        <taxon>Phycisphaerae</taxon>
        <taxon>Phycisphaerales</taxon>
        <taxon>Phycisphaeraceae</taxon>
        <taxon>Mucisphaera</taxon>
    </lineage>
</organism>
<dbReference type="SUPFAM" id="SSF82771">
    <property type="entry name" value="GIY-YIG endonuclease"/>
    <property type="match status" value="1"/>
</dbReference>
<dbReference type="AlphaFoldDB" id="A0A518BWQ1"/>
<dbReference type="OrthoDB" id="287318at2"/>
<dbReference type="RefSeq" id="WP_145445549.1">
    <property type="nucleotide sequence ID" value="NZ_CP036280.1"/>
</dbReference>
<sequence>MRYVYLLRSESSPNQTYVGSTGDYPKRLKQHNSGESPYTARFRPWRSVVVLRFDDDLKAEAFERYLKSGSGHAFAKRHFW</sequence>
<dbReference type="PROSITE" id="PS50164">
    <property type="entry name" value="GIY_YIG"/>
    <property type="match status" value="1"/>
</dbReference>
<evidence type="ECO:0000313" key="3">
    <source>
        <dbReference type="EMBL" id="QDU71400.1"/>
    </source>
</evidence>
<proteinExistence type="predicted"/>
<dbReference type="EMBL" id="CP036280">
    <property type="protein sequence ID" value="QDU71400.1"/>
    <property type="molecule type" value="Genomic_DNA"/>
</dbReference>
<protein>
    <submittedName>
        <fullName evidence="3">GIY-YIG nuclease superfamily protein</fullName>
    </submittedName>
</protein>
<reference evidence="3 4" key="1">
    <citation type="submission" date="2019-02" db="EMBL/GenBank/DDBJ databases">
        <title>Deep-cultivation of Planctomycetes and their phenomic and genomic characterization uncovers novel biology.</title>
        <authorList>
            <person name="Wiegand S."/>
            <person name="Jogler M."/>
            <person name="Boedeker C."/>
            <person name="Pinto D."/>
            <person name="Vollmers J."/>
            <person name="Rivas-Marin E."/>
            <person name="Kohn T."/>
            <person name="Peeters S.H."/>
            <person name="Heuer A."/>
            <person name="Rast P."/>
            <person name="Oberbeckmann S."/>
            <person name="Bunk B."/>
            <person name="Jeske O."/>
            <person name="Meyerdierks A."/>
            <person name="Storesund J.E."/>
            <person name="Kallscheuer N."/>
            <person name="Luecker S."/>
            <person name="Lage O.M."/>
            <person name="Pohl T."/>
            <person name="Merkel B.J."/>
            <person name="Hornburger P."/>
            <person name="Mueller R.-W."/>
            <person name="Bruemmer F."/>
            <person name="Labrenz M."/>
            <person name="Spormann A.M."/>
            <person name="Op den Camp H."/>
            <person name="Overmann J."/>
            <person name="Amann R."/>
            <person name="Jetten M.S.M."/>
            <person name="Mascher T."/>
            <person name="Medema M.H."/>
            <person name="Devos D.P."/>
            <person name="Kaster A.-K."/>
            <person name="Ovreas L."/>
            <person name="Rohde M."/>
            <person name="Galperin M.Y."/>
            <person name="Jogler C."/>
        </authorList>
    </citation>
    <scope>NUCLEOTIDE SEQUENCE [LARGE SCALE GENOMIC DNA]</scope>
    <source>
        <strain evidence="3 4">Pan265</strain>
    </source>
</reference>
<dbReference type="InterPro" id="IPR035901">
    <property type="entry name" value="GIY-YIG_endonuc_sf"/>
</dbReference>